<evidence type="ECO:0000313" key="1">
    <source>
        <dbReference type="EMBL" id="ORZ39601.1"/>
    </source>
</evidence>
<name>A0A1Y2I0V2_9FUNG</name>
<evidence type="ECO:0000313" key="2">
    <source>
        <dbReference type="Proteomes" id="UP000193411"/>
    </source>
</evidence>
<proteinExistence type="predicted"/>
<comment type="caution">
    <text evidence="1">The sequence shown here is derived from an EMBL/GenBank/DDBJ whole genome shotgun (WGS) entry which is preliminary data.</text>
</comment>
<dbReference type="EMBL" id="MCFL01000005">
    <property type="protein sequence ID" value="ORZ39601.1"/>
    <property type="molecule type" value="Genomic_DNA"/>
</dbReference>
<sequence length="75" mass="8209">MQIFVKVCLLASSSKPHRPTPWYRFAPVNRHASAVAGSAVAGLSSWSPLACRKWGASASIEIPTRRRPYCATTNH</sequence>
<gene>
    <name evidence="1" type="ORF">BCR44DRAFT_40043</name>
</gene>
<dbReference type="Proteomes" id="UP000193411">
    <property type="component" value="Unassembled WGS sequence"/>
</dbReference>
<keyword evidence="2" id="KW-1185">Reference proteome</keyword>
<reference evidence="1 2" key="1">
    <citation type="submission" date="2016-07" db="EMBL/GenBank/DDBJ databases">
        <title>Pervasive Adenine N6-methylation of Active Genes in Fungi.</title>
        <authorList>
            <consortium name="DOE Joint Genome Institute"/>
            <person name="Mondo S.J."/>
            <person name="Dannebaum R.O."/>
            <person name="Kuo R.C."/>
            <person name="Labutti K."/>
            <person name="Haridas S."/>
            <person name="Kuo A."/>
            <person name="Salamov A."/>
            <person name="Ahrendt S.R."/>
            <person name="Lipzen A."/>
            <person name="Sullivan W."/>
            <person name="Andreopoulos W.B."/>
            <person name="Clum A."/>
            <person name="Lindquist E."/>
            <person name="Daum C."/>
            <person name="Ramamoorthy G.K."/>
            <person name="Gryganskyi A."/>
            <person name="Culley D."/>
            <person name="Magnuson J.K."/>
            <person name="James T.Y."/>
            <person name="O'Malley M.A."/>
            <person name="Stajich J.E."/>
            <person name="Spatafora J.W."/>
            <person name="Visel A."/>
            <person name="Grigoriev I.V."/>
        </authorList>
    </citation>
    <scope>NUCLEOTIDE SEQUENCE [LARGE SCALE GENOMIC DNA]</scope>
    <source>
        <strain evidence="1 2">PL171</strain>
    </source>
</reference>
<protein>
    <submittedName>
        <fullName evidence="1">Uncharacterized protein</fullName>
    </submittedName>
</protein>
<organism evidence="1 2">
    <name type="scientific">Catenaria anguillulae PL171</name>
    <dbReference type="NCBI Taxonomy" id="765915"/>
    <lineage>
        <taxon>Eukaryota</taxon>
        <taxon>Fungi</taxon>
        <taxon>Fungi incertae sedis</taxon>
        <taxon>Blastocladiomycota</taxon>
        <taxon>Blastocladiomycetes</taxon>
        <taxon>Blastocladiales</taxon>
        <taxon>Catenariaceae</taxon>
        <taxon>Catenaria</taxon>
    </lineage>
</organism>
<dbReference type="AlphaFoldDB" id="A0A1Y2I0V2"/>
<accession>A0A1Y2I0V2</accession>